<dbReference type="EMBL" id="JASXSV010000017">
    <property type="protein sequence ID" value="MDP0589614.1"/>
    <property type="molecule type" value="Genomic_DNA"/>
</dbReference>
<gene>
    <name evidence="1" type="ORF">QS748_10660</name>
</gene>
<dbReference type="AlphaFoldDB" id="A0AA90NM25"/>
<dbReference type="Proteomes" id="UP001178148">
    <property type="component" value="Unassembled WGS sequence"/>
</dbReference>
<protein>
    <submittedName>
        <fullName evidence="1">Uncharacterized protein</fullName>
    </submittedName>
</protein>
<evidence type="ECO:0000313" key="1">
    <source>
        <dbReference type="EMBL" id="MDP0589614.1"/>
    </source>
</evidence>
<organism evidence="1 2">
    <name type="scientific">Candidatus Endonucleibacter bathymodioli</name>
    <dbReference type="NCBI Taxonomy" id="539814"/>
    <lineage>
        <taxon>Bacteria</taxon>
        <taxon>Pseudomonadati</taxon>
        <taxon>Pseudomonadota</taxon>
        <taxon>Gammaproteobacteria</taxon>
        <taxon>Oceanospirillales</taxon>
        <taxon>Endozoicomonadaceae</taxon>
        <taxon>Candidatus Endonucleibacter</taxon>
    </lineage>
</organism>
<keyword evidence="2" id="KW-1185">Reference proteome</keyword>
<name>A0AA90NM25_9GAMM</name>
<sequence length="50" mass="5608">MAALSFDRVVGGPSHEDAEFQHFMEDINVPPILVEHVEAEPSRSIFMHTS</sequence>
<accession>A0AA90NM25</accession>
<comment type="caution">
    <text evidence="1">The sequence shown here is derived from an EMBL/GenBank/DDBJ whole genome shotgun (WGS) entry which is preliminary data.</text>
</comment>
<reference evidence="1 2" key="1">
    <citation type="journal article" date="2023" name="bioRxiv">
        <title>An intranuclear bacterial parasite of deep-sea mussels expresses apoptosis inhibitors acquired from its host.</title>
        <authorList>
            <person name="Gonzalez Porras M.A."/>
            <person name="Assie A."/>
            <person name="Tietjen M."/>
            <person name="Violette M."/>
            <person name="Kleiner M."/>
            <person name="Gruber-Vodicka H."/>
            <person name="Dubilier N."/>
            <person name="Leisch N."/>
        </authorList>
    </citation>
    <scope>NUCLEOTIDE SEQUENCE [LARGE SCALE GENOMIC DNA]</scope>
    <source>
        <strain evidence="1">IAP13</strain>
    </source>
</reference>
<proteinExistence type="predicted"/>
<evidence type="ECO:0000313" key="2">
    <source>
        <dbReference type="Proteomes" id="UP001178148"/>
    </source>
</evidence>